<dbReference type="Gene3D" id="1.10.150.20">
    <property type="entry name" value="5' to 3' exonuclease, C-terminal subdomain"/>
    <property type="match status" value="1"/>
</dbReference>
<evidence type="ECO:0000259" key="4">
    <source>
        <dbReference type="PROSITE" id="PS51161"/>
    </source>
</evidence>
<organism evidence="5 6">
    <name type="scientific">Candidatus Uhrbacteria bacterium GW2011_GWC1_41_20</name>
    <dbReference type="NCBI Taxonomy" id="1618983"/>
    <lineage>
        <taxon>Bacteria</taxon>
        <taxon>Candidatus Uhriibacteriota</taxon>
    </lineage>
</organism>
<dbReference type="Pfam" id="PF04471">
    <property type="entry name" value="Mrr_cat"/>
    <property type="match status" value="1"/>
</dbReference>
<evidence type="ECO:0000256" key="1">
    <source>
        <dbReference type="ARBA" id="ARBA00022741"/>
    </source>
</evidence>
<reference evidence="5 6" key="1">
    <citation type="journal article" date="2015" name="Nature">
        <title>rRNA introns, odd ribosomes, and small enigmatic genomes across a large radiation of phyla.</title>
        <authorList>
            <person name="Brown C.T."/>
            <person name="Hug L.A."/>
            <person name="Thomas B.C."/>
            <person name="Sharon I."/>
            <person name="Castelle C.J."/>
            <person name="Singh A."/>
            <person name="Wilkins M.J."/>
            <person name="Williams K.H."/>
            <person name="Banfield J.F."/>
        </authorList>
    </citation>
    <scope>NUCLEOTIDE SEQUENCE [LARGE SCALE GENOMIC DNA]</scope>
</reference>
<evidence type="ECO:0000256" key="2">
    <source>
        <dbReference type="ARBA" id="ARBA00022840"/>
    </source>
</evidence>
<gene>
    <name evidence="5" type="ORF">UU50_C0020G0011</name>
</gene>
<evidence type="ECO:0000313" key="5">
    <source>
        <dbReference type="EMBL" id="KKR98193.1"/>
    </source>
</evidence>
<accession>A0A0G0VBA1</accession>
<dbReference type="InterPro" id="IPR011335">
    <property type="entry name" value="Restrct_endonuc-II-like"/>
</dbReference>
<sequence>MQIIKSSGERAQFDPQKIRASIMRTGATEQAADSVVAEVQKRLHNGMTTAQIYKLVLEQLKKDKKCLACRYDLRSGLLRLGPAGFQFERYVAAILNAYGYDAHAPQEDYQGACVPHEIDVVAQKDNRLIFIEAKFRNNFQDVVNLKDVLATWARFLDLVDGAAVGKCPHFDEAWIVTNARFTTRASEYGICKGIHMIGWNVPKERTFAQMVDNIGLYPVTVLDEITKSEIEKLSNNDLLLCRDLITVEPDELSHKMDISEQRAMDIVKMCQEVVEIAPGV</sequence>
<dbReference type="PROSITE" id="PS51161">
    <property type="entry name" value="ATP_CONE"/>
    <property type="match status" value="1"/>
</dbReference>
<dbReference type="SUPFAM" id="SSF52980">
    <property type="entry name" value="Restriction endonuclease-like"/>
    <property type="match status" value="1"/>
</dbReference>
<dbReference type="Gene3D" id="3.40.1350.10">
    <property type="match status" value="1"/>
</dbReference>
<keyword evidence="2 3" id="KW-0067">ATP-binding</keyword>
<keyword evidence="1 3" id="KW-0547">Nucleotide-binding</keyword>
<dbReference type="GO" id="GO:0005524">
    <property type="term" value="F:ATP binding"/>
    <property type="evidence" value="ECO:0007669"/>
    <property type="project" value="UniProtKB-UniRule"/>
</dbReference>
<proteinExistence type="predicted"/>
<dbReference type="EMBL" id="LCAW01000020">
    <property type="protein sequence ID" value="KKR98193.1"/>
    <property type="molecule type" value="Genomic_DNA"/>
</dbReference>
<feature type="domain" description="ATP-cone" evidence="4">
    <location>
        <begin position="1"/>
        <end position="86"/>
    </location>
</feature>
<dbReference type="AlphaFoldDB" id="A0A0G0VBA1"/>
<name>A0A0G0VBA1_9BACT</name>
<dbReference type="Proteomes" id="UP000033930">
    <property type="component" value="Unassembled WGS sequence"/>
</dbReference>
<evidence type="ECO:0000313" key="6">
    <source>
        <dbReference type="Proteomes" id="UP000033930"/>
    </source>
</evidence>
<dbReference type="GO" id="GO:0009307">
    <property type="term" value="P:DNA restriction-modification system"/>
    <property type="evidence" value="ECO:0007669"/>
    <property type="project" value="InterPro"/>
</dbReference>
<dbReference type="GO" id="GO:0004519">
    <property type="term" value="F:endonuclease activity"/>
    <property type="evidence" value="ECO:0007669"/>
    <property type="project" value="InterPro"/>
</dbReference>
<dbReference type="InterPro" id="IPR007560">
    <property type="entry name" value="Restrct_endonuc_IV_Mrr"/>
</dbReference>
<dbReference type="InterPro" id="IPR054374">
    <property type="entry name" value="AF1548-like_C"/>
</dbReference>
<dbReference type="InterPro" id="IPR011856">
    <property type="entry name" value="tRNA_endonuc-like_dom_sf"/>
</dbReference>
<dbReference type="Pfam" id="PF03477">
    <property type="entry name" value="ATP-cone"/>
    <property type="match status" value="1"/>
</dbReference>
<comment type="caution">
    <text evidence="5">The sequence shown here is derived from an EMBL/GenBank/DDBJ whole genome shotgun (WGS) entry which is preliminary data.</text>
</comment>
<protein>
    <submittedName>
        <fullName evidence="5">ATP-cone domain-containing protein</fullName>
    </submittedName>
</protein>
<dbReference type="Pfam" id="PF22357">
    <property type="entry name" value="AF1548-like_C"/>
    <property type="match status" value="1"/>
</dbReference>
<dbReference type="InterPro" id="IPR005144">
    <property type="entry name" value="ATP-cone_dom"/>
</dbReference>
<evidence type="ECO:0000256" key="3">
    <source>
        <dbReference type="PROSITE-ProRule" id="PRU00492"/>
    </source>
</evidence>
<dbReference type="GO" id="GO:0003677">
    <property type="term" value="F:DNA binding"/>
    <property type="evidence" value="ECO:0007669"/>
    <property type="project" value="InterPro"/>
</dbReference>